<dbReference type="InterPro" id="IPR050500">
    <property type="entry name" value="Phos_Acetyltrans/Butyryltrans"/>
</dbReference>
<dbReference type="EMBL" id="PNIL01000002">
    <property type="protein sequence ID" value="PMP68997.1"/>
    <property type="molecule type" value="Genomic_DNA"/>
</dbReference>
<comment type="caution">
    <text evidence="5">The sequence shown here is derived from an EMBL/GenBank/DDBJ whole genome shotgun (WGS) entry which is preliminary data.</text>
</comment>
<keyword evidence="2 5" id="KW-0808">Transferase</keyword>
<evidence type="ECO:0000256" key="1">
    <source>
        <dbReference type="ARBA" id="ARBA00005656"/>
    </source>
</evidence>
<comment type="similarity">
    <text evidence="1">Belongs to the phosphate acetyltransferase and butyryltransferase family.</text>
</comment>
<dbReference type="GO" id="GO:0016746">
    <property type="term" value="F:acyltransferase activity"/>
    <property type="evidence" value="ECO:0007669"/>
    <property type="project" value="UniProtKB-KW"/>
</dbReference>
<name>A0A2J6WG82_9BACT</name>
<dbReference type="RefSeq" id="WP_416085336.1">
    <property type="nucleotide sequence ID" value="NZ_JBNAUB010000017.1"/>
</dbReference>
<feature type="domain" description="Phosphate acetyl/butaryl transferase" evidence="4">
    <location>
        <begin position="77"/>
        <end position="294"/>
    </location>
</feature>
<dbReference type="PANTHER" id="PTHR43356">
    <property type="entry name" value="PHOSPHATE ACETYLTRANSFERASE"/>
    <property type="match status" value="1"/>
</dbReference>
<dbReference type="Gene3D" id="3.40.718.10">
    <property type="entry name" value="Isopropylmalate Dehydrogenase"/>
    <property type="match status" value="1"/>
</dbReference>
<organism evidence="5 6">
    <name type="scientific">Caldisericum exile</name>
    <dbReference type="NCBI Taxonomy" id="693075"/>
    <lineage>
        <taxon>Bacteria</taxon>
        <taxon>Pseudomonadati</taxon>
        <taxon>Caldisericota/Cryosericota group</taxon>
        <taxon>Caldisericota</taxon>
        <taxon>Caldisericia</taxon>
        <taxon>Caldisericales</taxon>
        <taxon>Caldisericaceae</taxon>
        <taxon>Caldisericum</taxon>
    </lineage>
</organism>
<evidence type="ECO:0000259" key="4">
    <source>
        <dbReference type="Pfam" id="PF01515"/>
    </source>
</evidence>
<evidence type="ECO:0000256" key="3">
    <source>
        <dbReference type="ARBA" id="ARBA00023315"/>
    </source>
</evidence>
<keyword evidence="3" id="KW-0012">Acyltransferase</keyword>
<dbReference type="PANTHER" id="PTHR43356:SF2">
    <property type="entry name" value="PHOSPHATE ACETYLTRANSFERASE"/>
    <property type="match status" value="1"/>
</dbReference>
<evidence type="ECO:0000313" key="6">
    <source>
        <dbReference type="Proteomes" id="UP000237040"/>
    </source>
</evidence>
<dbReference type="Pfam" id="PF01515">
    <property type="entry name" value="PTA_PTB"/>
    <property type="match status" value="1"/>
</dbReference>
<dbReference type="PIRSF" id="PIRSF000428">
    <property type="entry name" value="P_Ac_trans"/>
    <property type="match status" value="1"/>
</dbReference>
<sequence length="298" mass="32310">MFKNFQEIIEHLKGVGKTPIVVVGEDRDAVEAVFDAYKIGIGVGIFIGSKEKFDKIFEEFEDKGFIKDVIDSKDDEEKCKIAVETVKNEGILLKGSVKTATLLKAVLNKDWGLRTDRIITSVAAFESNYEGREKIILLSDGGVLIRPDIDTLVKEIDNAVFVANKLGNPMPKVALLCAVEVVNPDMPETLNAAMLRKMWERGQIKGCIVDGPLALDNALSVYAKEKKGIVSDVAGDADILITPDIVSGNILGKAVEYIGGKPLAVTVVGASRPIMIPSRADKAESKLRSIALTILISK</sequence>
<dbReference type="SUPFAM" id="SSF53659">
    <property type="entry name" value="Isocitrate/Isopropylmalate dehydrogenase-like"/>
    <property type="match status" value="1"/>
</dbReference>
<dbReference type="InterPro" id="IPR002505">
    <property type="entry name" value="PTA_PTB"/>
</dbReference>
<dbReference type="InterPro" id="IPR012147">
    <property type="entry name" value="P_Ac_Bu_trans"/>
</dbReference>
<evidence type="ECO:0000313" key="5">
    <source>
        <dbReference type="EMBL" id="PMP68997.1"/>
    </source>
</evidence>
<proteinExistence type="inferred from homology"/>
<accession>A0A2J6WG82</accession>
<evidence type="ECO:0000256" key="2">
    <source>
        <dbReference type="ARBA" id="ARBA00022679"/>
    </source>
</evidence>
<dbReference type="AlphaFoldDB" id="A0A2J6WG82"/>
<protein>
    <submittedName>
        <fullName evidence="5">Phosphate butyryltransferase</fullName>
    </submittedName>
</protein>
<gene>
    <name evidence="5" type="ORF">C0189_00180</name>
</gene>
<dbReference type="Proteomes" id="UP000237040">
    <property type="component" value="Unassembled WGS sequence"/>
</dbReference>
<reference evidence="5 6" key="1">
    <citation type="submission" date="2018-01" db="EMBL/GenBank/DDBJ databases">
        <title>Metagenomic assembled genomes from two thermal pools in the Uzon Caldera, Kamchatka, Russia.</title>
        <authorList>
            <person name="Wilkins L."/>
            <person name="Ettinger C."/>
        </authorList>
    </citation>
    <scope>NUCLEOTIDE SEQUENCE [LARGE SCALE GENOMIC DNA]</scope>
    <source>
        <strain evidence="5">ZAV-07</strain>
    </source>
</reference>